<keyword evidence="5" id="KW-1185">Reference proteome</keyword>
<dbReference type="InterPro" id="IPR050272">
    <property type="entry name" value="Isochorismatase-like_hydrls"/>
</dbReference>
<proteinExistence type="inferred from homology"/>
<keyword evidence="2" id="KW-0378">Hydrolase</keyword>
<dbReference type="PATRIC" id="fig|1122148.6.peg.939"/>
<dbReference type="InterPro" id="IPR036380">
    <property type="entry name" value="Isochorismatase-like_sf"/>
</dbReference>
<dbReference type="STRING" id="53444.AYR59_03530"/>
<dbReference type="EMBL" id="JQBT01000033">
    <property type="protein sequence ID" value="KRN78639.1"/>
    <property type="molecule type" value="Genomic_DNA"/>
</dbReference>
<evidence type="ECO:0000259" key="3">
    <source>
        <dbReference type="Pfam" id="PF00857"/>
    </source>
</evidence>
<dbReference type="PANTHER" id="PTHR43540">
    <property type="entry name" value="PEROXYUREIDOACRYLATE/UREIDOACRYLATE AMIDOHYDROLASE-RELATED"/>
    <property type="match status" value="1"/>
</dbReference>
<name>A0A0R2JN86_9LACO</name>
<comment type="caution">
    <text evidence="4">The sequence shown here is derived from an EMBL/GenBank/DDBJ whole genome shotgun (WGS) entry which is preliminary data.</text>
</comment>
<organism evidence="4 5">
    <name type="scientific">Fructilactobacillus lindneri DSM 20690 = JCM 11027</name>
    <dbReference type="NCBI Taxonomy" id="1122148"/>
    <lineage>
        <taxon>Bacteria</taxon>
        <taxon>Bacillati</taxon>
        <taxon>Bacillota</taxon>
        <taxon>Bacilli</taxon>
        <taxon>Lactobacillales</taxon>
        <taxon>Lactobacillaceae</taxon>
        <taxon>Fructilactobacillus</taxon>
    </lineage>
</organism>
<dbReference type="Gene3D" id="3.40.50.850">
    <property type="entry name" value="Isochorismatase-like"/>
    <property type="match status" value="1"/>
</dbReference>
<dbReference type="AlphaFoldDB" id="A0A0R2JN86"/>
<dbReference type="GeneID" id="61249949"/>
<dbReference type="Pfam" id="PF00857">
    <property type="entry name" value="Isochorismatase"/>
    <property type="match status" value="1"/>
</dbReference>
<evidence type="ECO:0000256" key="1">
    <source>
        <dbReference type="ARBA" id="ARBA00006336"/>
    </source>
</evidence>
<dbReference type="RefSeq" id="WP_054645889.1">
    <property type="nucleotide sequence ID" value="NZ_FUXS01000002.1"/>
</dbReference>
<evidence type="ECO:0000313" key="5">
    <source>
        <dbReference type="Proteomes" id="UP000051565"/>
    </source>
</evidence>
<protein>
    <submittedName>
        <fullName evidence="4">Pyrazinamidase nicotinamidase</fullName>
    </submittedName>
</protein>
<dbReference type="PANTHER" id="PTHR43540:SF10">
    <property type="entry name" value="ISOCHORISMATASE"/>
    <property type="match status" value="1"/>
</dbReference>
<comment type="similarity">
    <text evidence="1">Belongs to the isochorismatase family.</text>
</comment>
<dbReference type="OrthoDB" id="9796485at2"/>
<dbReference type="GO" id="GO:0016787">
    <property type="term" value="F:hydrolase activity"/>
    <property type="evidence" value="ECO:0007669"/>
    <property type="project" value="UniProtKB-KW"/>
</dbReference>
<reference evidence="4 5" key="1">
    <citation type="journal article" date="2015" name="Genome Announc.">
        <title>Expanding the biotechnology potential of lactobacilli through comparative genomics of 213 strains and associated genera.</title>
        <authorList>
            <person name="Sun Z."/>
            <person name="Harris H.M."/>
            <person name="McCann A."/>
            <person name="Guo C."/>
            <person name="Argimon S."/>
            <person name="Zhang W."/>
            <person name="Yang X."/>
            <person name="Jeffery I.B."/>
            <person name="Cooney J.C."/>
            <person name="Kagawa T.F."/>
            <person name="Liu W."/>
            <person name="Song Y."/>
            <person name="Salvetti E."/>
            <person name="Wrobel A."/>
            <person name="Rasinkangas P."/>
            <person name="Parkhill J."/>
            <person name="Rea M.C."/>
            <person name="O'Sullivan O."/>
            <person name="Ritari J."/>
            <person name="Douillard F.P."/>
            <person name="Paul Ross R."/>
            <person name="Yang R."/>
            <person name="Briner A.E."/>
            <person name="Felis G.E."/>
            <person name="de Vos W.M."/>
            <person name="Barrangou R."/>
            <person name="Klaenhammer T.R."/>
            <person name="Caufield P.W."/>
            <person name="Cui Y."/>
            <person name="Zhang H."/>
            <person name="O'Toole P.W."/>
        </authorList>
    </citation>
    <scope>NUCLEOTIDE SEQUENCE [LARGE SCALE GENOMIC DNA]</scope>
    <source>
        <strain evidence="4 5">DSM 20690</strain>
    </source>
</reference>
<gene>
    <name evidence="4" type="ORF">IV52_GL000915</name>
</gene>
<accession>A0A0R2JN86</accession>
<sequence length="184" mass="21023">MNKKALLIIDYTNDFVAENGALTLGKAGQACESEIIKLAEEFKNNGDLVILPTDVHQKDDSYHPETKLFPPHNIRNSWGRKLYGNLNQWYENHKHLENVWLMDKTRYSSFVGTDLDLILREHHIDTLHLVGVSSDICVLHTAISAYNLNYELVIHENAIASFDPKNQQFALNHFKNVLGAKIVK</sequence>
<dbReference type="SUPFAM" id="SSF52499">
    <property type="entry name" value="Isochorismatase-like hydrolases"/>
    <property type="match status" value="1"/>
</dbReference>
<dbReference type="CDD" id="cd00431">
    <property type="entry name" value="cysteine_hydrolases"/>
    <property type="match status" value="1"/>
</dbReference>
<feature type="domain" description="Isochorismatase-like" evidence="3">
    <location>
        <begin position="5"/>
        <end position="177"/>
    </location>
</feature>
<dbReference type="Proteomes" id="UP000051565">
    <property type="component" value="Unassembled WGS sequence"/>
</dbReference>
<evidence type="ECO:0000313" key="4">
    <source>
        <dbReference type="EMBL" id="KRN78639.1"/>
    </source>
</evidence>
<evidence type="ECO:0000256" key="2">
    <source>
        <dbReference type="ARBA" id="ARBA00022801"/>
    </source>
</evidence>
<dbReference type="InterPro" id="IPR000868">
    <property type="entry name" value="Isochorismatase-like_dom"/>
</dbReference>